<sequence length="43" mass="4899">MLNKDIWKIAMEQSAIDLNCSSDDFSNNGNTVLISKPNEERKK</sequence>
<proteinExistence type="predicted"/>
<dbReference type="EMBL" id="CAMTCP010000252">
    <property type="protein sequence ID" value="CAI3650668.1"/>
    <property type="molecule type" value="Genomic_DNA"/>
</dbReference>
<dbReference type="Proteomes" id="UP001189143">
    <property type="component" value="Unassembled WGS sequence"/>
</dbReference>
<accession>A0AAD2DH02</accession>
<protein>
    <submittedName>
        <fullName evidence="1">FR47-like protein</fullName>
    </submittedName>
</protein>
<dbReference type="RefSeq" id="WP_276508206.1">
    <property type="nucleotide sequence ID" value="NZ_CAKJVD010000042.1"/>
</dbReference>
<organism evidence="1 2">
    <name type="scientific">Clostridium neonatale</name>
    <dbReference type="NCBI Taxonomy" id="137838"/>
    <lineage>
        <taxon>Bacteria</taxon>
        <taxon>Bacillati</taxon>
        <taxon>Bacillota</taxon>
        <taxon>Clostridia</taxon>
        <taxon>Eubacteriales</taxon>
        <taxon>Clostridiaceae</taxon>
        <taxon>Clostridium</taxon>
    </lineage>
</organism>
<comment type="caution">
    <text evidence="1">The sequence shown here is derived from an EMBL/GenBank/DDBJ whole genome shotgun (WGS) entry which is preliminary data.</text>
</comment>
<evidence type="ECO:0000313" key="1">
    <source>
        <dbReference type="EMBL" id="CAI3650668.1"/>
    </source>
</evidence>
<name>A0AAD2DH02_9CLOT</name>
<dbReference type="AlphaFoldDB" id="A0AAD2DH02"/>
<evidence type="ECO:0000313" key="2">
    <source>
        <dbReference type="Proteomes" id="UP001189143"/>
    </source>
</evidence>
<reference evidence="1" key="1">
    <citation type="submission" date="2022-10" db="EMBL/GenBank/DDBJ databases">
        <authorList>
            <person name="Aires J."/>
            <person name="Mesa V."/>
        </authorList>
    </citation>
    <scope>NUCLEOTIDE SEQUENCE</scope>
    <source>
        <strain evidence="1">Clostridium neonatale JD116</strain>
    </source>
</reference>
<dbReference type="GeneID" id="79395927"/>
<gene>
    <name evidence="1" type="ORF">CNEO2_530009</name>
</gene>